<keyword evidence="2" id="KW-1185">Reference proteome</keyword>
<organism evidence="1 2">
    <name type="scientific">Aquirufa avitistagni</name>
    <dbReference type="NCBI Taxonomy" id="3104728"/>
    <lineage>
        <taxon>Bacteria</taxon>
        <taxon>Pseudomonadati</taxon>
        <taxon>Bacteroidota</taxon>
        <taxon>Cytophagia</taxon>
        <taxon>Cytophagales</taxon>
        <taxon>Flectobacillaceae</taxon>
        <taxon>Aquirufa</taxon>
    </lineage>
</organism>
<dbReference type="Proteomes" id="UP001598138">
    <property type="component" value="Unassembled WGS sequence"/>
</dbReference>
<reference evidence="1 2" key="1">
    <citation type="submission" date="2024-03" db="EMBL/GenBank/DDBJ databases">
        <title>Aquirufa genome sequencing.</title>
        <authorList>
            <person name="Pitt A."/>
            <person name="Hahn M.W."/>
        </authorList>
    </citation>
    <scope>NUCLEOTIDE SEQUENCE [LARGE SCALE GENOMIC DNA]</scope>
    <source>
        <strain evidence="1 2">OSTEICH-129V</strain>
    </source>
</reference>
<evidence type="ECO:0000313" key="1">
    <source>
        <dbReference type="EMBL" id="MFD3394299.1"/>
    </source>
</evidence>
<dbReference type="RefSeq" id="WP_377983181.1">
    <property type="nucleotide sequence ID" value="NZ_JBBKXZ010000002.1"/>
</dbReference>
<dbReference type="EMBL" id="JBBKXZ010000002">
    <property type="protein sequence ID" value="MFD3394299.1"/>
    <property type="molecule type" value="Genomic_DNA"/>
</dbReference>
<dbReference type="SUPFAM" id="SSF47240">
    <property type="entry name" value="Ferritin-like"/>
    <property type="match status" value="1"/>
</dbReference>
<protein>
    <recommendedName>
        <fullName evidence="3">Ferritin-like domain-containing protein</fullName>
    </recommendedName>
</protein>
<evidence type="ECO:0000313" key="2">
    <source>
        <dbReference type="Proteomes" id="UP001598138"/>
    </source>
</evidence>
<gene>
    <name evidence="1" type="ORF">U0R10_06675</name>
</gene>
<dbReference type="InterPro" id="IPR009078">
    <property type="entry name" value="Ferritin-like_SF"/>
</dbReference>
<sequence>MIAEKFAKITSDAFTHAKFLNTLSYMENVGAKKISKFEPKTEVSLIVLKHAAEEHRHAYYLKKQISKLWPTGFETYADNWLLSPQNSRHYLDMLDVRVCQYAKKVLGLSGADVKWAAYLLVTYAIEVRADMLYPIYQKILTEIGSKVQVKSIIVEEEGHLEEMIVQLREFSPDWEKHAAAACAFEAELFEGWIAKIA</sequence>
<proteinExistence type="predicted"/>
<evidence type="ECO:0008006" key="3">
    <source>
        <dbReference type="Google" id="ProtNLM"/>
    </source>
</evidence>
<accession>A0ABW6DJZ4</accession>
<comment type="caution">
    <text evidence="1">The sequence shown here is derived from an EMBL/GenBank/DDBJ whole genome shotgun (WGS) entry which is preliminary data.</text>
</comment>
<name>A0ABW6DJZ4_9BACT</name>